<dbReference type="InterPro" id="IPR004647">
    <property type="entry name" value="Fe-S_hydro-lyase_TtdB-typ_cat"/>
</dbReference>
<evidence type="ECO:0000256" key="5">
    <source>
        <dbReference type="ARBA" id="ARBA00011738"/>
    </source>
</evidence>
<dbReference type="InterPro" id="IPR051208">
    <property type="entry name" value="Class-I_Fumarase/Tartrate_DH"/>
</dbReference>
<organism evidence="15 16">
    <name type="scientific">Candidatus Saccharicenans subterraneus</name>
    <dbReference type="NCBI Taxonomy" id="2508984"/>
    <lineage>
        <taxon>Bacteria</taxon>
        <taxon>Candidatus Aminicenantota</taxon>
        <taxon>Candidatus Aminicenantia</taxon>
        <taxon>Candidatus Aminicenantales</taxon>
        <taxon>Candidatus Saccharicenantaceae</taxon>
        <taxon>Candidatus Saccharicenans</taxon>
    </lineage>
</organism>
<sequence length="532" mass="58978">MKFEYTPVFPQQREHTKYRKLTSDHVTEVRCRGEKFLRVEPEALRLLAREAFSLVNFYFRTSHLENLAAILDDPEASKNDRFVAASLLKNAVISAEGLLPLCQDTGTANIIGYKGERVLTGAEDARYLSRGVFEAYTGLNLRASQNAPLSILEEKNTGNNLPAQVEIFSTSGSEYHFYFMAKGGGSSNKTALYQENKSLLRDEQTLLDFLREKIKAIGVAACPPYRLAVVIGGLSPEMNVKTVKLASAGFLDNLVTRPTGLPHGYRDLEWEKKVLRIARETGLGAQFGGVALAMEARVIRLPRHGGSLPVGIGVSCNADRNLKAKINRYGIFVEELDRNPARFLKKIDALKLEEAPAINLDQPIDSLVEELSRYPVGTRLRLSGTLIVARDMAHLRLKKMLDEGKPLPDYFKNHPVYYAGPARTPEGLPTGSFGPTSAQRMDNYVEEFMKAGASRVMLAKGNRSDKVAEACRKYRGFYLGTIGGAAALVAREHIVSSELVDFADLGMEAIRKIVVRDLPAFIIFDSRGNKLY</sequence>
<dbReference type="SUPFAM" id="SSF117457">
    <property type="entry name" value="FumA C-terminal domain-like"/>
    <property type="match status" value="1"/>
</dbReference>
<evidence type="ECO:0000313" key="16">
    <source>
        <dbReference type="Proteomes" id="UP000257323"/>
    </source>
</evidence>
<dbReference type="Gene3D" id="3.20.130.10">
    <property type="entry name" value="Fe-S hydro-lyase, tartrate dehydratase beta-type, catalytic domain"/>
    <property type="match status" value="1"/>
</dbReference>
<dbReference type="Proteomes" id="UP000257323">
    <property type="component" value="Unassembled WGS sequence"/>
</dbReference>
<dbReference type="InterPro" id="IPR011167">
    <property type="entry name" value="Fe_dep_fumarate_hydratase"/>
</dbReference>
<keyword evidence="11 12" id="KW-0456">Lyase</keyword>
<dbReference type="EC" id="4.2.1.2" evidence="12"/>
<dbReference type="NCBIfam" id="TIGR00723">
    <property type="entry name" value="ttdB_fumA_fumB"/>
    <property type="match status" value="1"/>
</dbReference>
<accession>A0A3E2BKA5</accession>
<comment type="caution">
    <text evidence="15">The sequence shown here is derived from an EMBL/GenBank/DDBJ whole genome shotgun (WGS) entry which is preliminary data.</text>
</comment>
<dbReference type="GO" id="GO:0006099">
    <property type="term" value="P:tricarboxylic acid cycle"/>
    <property type="evidence" value="ECO:0007669"/>
    <property type="project" value="UniProtKB-KW"/>
</dbReference>
<comment type="subunit">
    <text evidence="5 12">Homodimer.</text>
</comment>
<comment type="function">
    <text evidence="12">Catalyzes the reversible hydration of fumarate to (S)-malate.</text>
</comment>
<evidence type="ECO:0000313" key="15">
    <source>
        <dbReference type="EMBL" id="RFT15178.1"/>
    </source>
</evidence>
<keyword evidence="6 12" id="KW-0004">4Fe-4S</keyword>
<keyword evidence="7" id="KW-0816">Tricarboxylic acid cycle</keyword>
<evidence type="ECO:0000256" key="1">
    <source>
        <dbReference type="ARBA" id="ARBA00000929"/>
    </source>
</evidence>
<evidence type="ECO:0000256" key="9">
    <source>
        <dbReference type="ARBA" id="ARBA00023004"/>
    </source>
</evidence>
<protein>
    <recommendedName>
        <fullName evidence="12">Fumarate hydratase class I</fullName>
        <ecNumber evidence="12">4.2.1.2</ecNumber>
    </recommendedName>
</protein>
<name>A0A3E2BKA5_9BACT</name>
<keyword evidence="8 12" id="KW-0479">Metal-binding</keyword>
<keyword evidence="10 12" id="KW-0411">Iron-sulfur</keyword>
<feature type="domain" description="Fe-S hydro-lyase tartrate dehydratase alpha-type catalytic" evidence="13">
    <location>
        <begin position="48"/>
        <end position="324"/>
    </location>
</feature>
<evidence type="ECO:0000256" key="12">
    <source>
        <dbReference type="PIRNR" id="PIRNR001394"/>
    </source>
</evidence>
<evidence type="ECO:0000256" key="10">
    <source>
        <dbReference type="ARBA" id="ARBA00023014"/>
    </source>
</evidence>
<comment type="pathway">
    <text evidence="3">Carbohydrate metabolism; tricarboxylic acid cycle; (S)-malate from fumarate: step 1/1.</text>
</comment>
<feature type="domain" description="Fe-S hydro-lyase tartrate dehydratase beta-type catalytic" evidence="14">
    <location>
        <begin position="330"/>
        <end position="532"/>
    </location>
</feature>
<dbReference type="Pfam" id="PF05681">
    <property type="entry name" value="Fumerase"/>
    <property type="match status" value="1"/>
</dbReference>
<evidence type="ECO:0000256" key="7">
    <source>
        <dbReference type="ARBA" id="ARBA00022532"/>
    </source>
</evidence>
<reference evidence="15 16" key="1">
    <citation type="submission" date="2018-08" db="EMBL/GenBank/DDBJ databases">
        <title>Genome analysis of the thermophilic bacterium of the candidate phylum Aminicenantes from deep subsurface aquifer revealed its physiology and ecological role.</title>
        <authorList>
            <person name="Kadnikov V.V."/>
            <person name="Mardanov A.V."/>
            <person name="Beletsky A.V."/>
            <person name="Karnachuk O.V."/>
            <person name="Ravin N.V."/>
        </authorList>
    </citation>
    <scope>NUCLEOTIDE SEQUENCE [LARGE SCALE GENOMIC DNA]</scope>
    <source>
        <strain evidence="15">BY38</strain>
    </source>
</reference>
<dbReference type="Pfam" id="PF05683">
    <property type="entry name" value="Fumerase_C"/>
    <property type="match status" value="1"/>
</dbReference>
<evidence type="ECO:0000256" key="2">
    <source>
        <dbReference type="ARBA" id="ARBA00001966"/>
    </source>
</evidence>
<evidence type="ECO:0000256" key="3">
    <source>
        <dbReference type="ARBA" id="ARBA00004859"/>
    </source>
</evidence>
<proteinExistence type="inferred from homology"/>
<evidence type="ECO:0000256" key="11">
    <source>
        <dbReference type="ARBA" id="ARBA00023239"/>
    </source>
</evidence>
<evidence type="ECO:0000256" key="4">
    <source>
        <dbReference type="ARBA" id="ARBA00008876"/>
    </source>
</evidence>
<evidence type="ECO:0000259" key="14">
    <source>
        <dbReference type="Pfam" id="PF05683"/>
    </source>
</evidence>
<dbReference type="InterPro" id="IPR004646">
    <property type="entry name" value="Fe-S_hydro-lyase_TtdA-typ_cat"/>
</dbReference>
<dbReference type="GO" id="GO:0004333">
    <property type="term" value="F:fumarate hydratase activity"/>
    <property type="evidence" value="ECO:0007669"/>
    <property type="project" value="UniProtKB-UniRule"/>
</dbReference>
<dbReference type="PANTHER" id="PTHR30389:SF0">
    <property type="entry name" value="FUMARATE HYDRATASE CLASS I, AEROBIC"/>
    <property type="match status" value="1"/>
</dbReference>
<gene>
    <name evidence="15" type="ORF">OP8BY_0642</name>
</gene>
<comment type="cofactor">
    <cofactor evidence="2 12">
        <name>[4Fe-4S] cluster</name>
        <dbReference type="ChEBI" id="CHEBI:49883"/>
    </cofactor>
</comment>
<evidence type="ECO:0000256" key="6">
    <source>
        <dbReference type="ARBA" id="ARBA00022485"/>
    </source>
</evidence>
<dbReference type="EMBL" id="QUAH01000012">
    <property type="protein sequence ID" value="RFT15178.1"/>
    <property type="molecule type" value="Genomic_DNA"/>
</dbReference>
<dbReference type="GO" id="GO:0051539">
    <property type="term" value="F:4 iron, 4 sulfur cluster binding"/>
    <property type="evidence" value="ECO:0007669"/>
    <property type="project" value="UniProtKB-UniRule"/>
</dbReference>
<evidence type="ECO:0000259" key="13">
    <source>
        <dbReference type="Pfam" id="PF05681"/>
    </source>
</evidence>
<dbReference type="InterPro" id="IPR036660">
    <property type="entry name" value="Fe-S_hydroAse_TtdB_cat_sf"/>
</dbReference>
<keyword evidence="9 12" id="KW-0408">Iron</keyword>
<comment type="catalytic activity">
    <reaction evidence="1 12">
        <text>(S)-malate = fumarate + H2O</text>
        <dbReference type="Rhea" id="RHEA:12460"/>
        <dbReference type="ChEBI" id="CHEBI:15377"/>
        <dbReference type="ChEBI" id="CHEBI:15589"/>
        <dbReference type="ChEBI" id="CHEBI:29806"/>
        <dbReference type="EC" id="4.2.1.2"/>
    </reaction>
</comment>
<dbReference type="AlphaFoldDB" id="A0A3E2BKA5"/>
<dbReference type="PANTHER" id="PTHR30389">
    <property type="entry name" value="FUMARATE HYDRATASE-RELATED"/>
    <property type="match status" value="1"/>
</dbReference>
<dbReference type="PIRSF" id="PIRSF001394">
    <property type="entry name" value="Fe_dep_fumar_hy"/>
    <property type="match status" value="1"/>
</dbReference>
<evidence type="ECO:0000256" key="8">
    <source>
        <dbReference type="ARBA" id="ARBA00022723"/>
    </source>
</evidence>
<comment type="similarity">
    <text evidence="4 12">Belongs to the class-I fumarase family.</text>
</comment>
<dbReference type="GO" id="GO:0046872">
    <property type="term" value="F:metal ion binding"/>
    <property type="evidence" value="ECO:0007669"/>
    <property type="project" value="UniProtKB-UniRule"/>
</dbReference>